<evidence type="ECO:0000256" key="1">
    <source>
        <dbReference type="SAM" id="MobiDB-lite"/>
    </source>
</evidence>
<dbReference type="Proteomes" id="UP000005143">
    <property type="component" value="Unassembled WGS sequence"/>
</dbReference>
<protein>
    <submittedName>
        <fullName evidence="2">Uncharacterized protein</fullName>
    </submittedName>
</protein>
<reference evidence="2 3" key="1">
    <citation type="journal article" date="2013" name="Biodegradation">
        <title>Quantitative proteomic analysis of ibuprofen-degrading Patulibacter sp. strain I11.</title>
        <authorList>
            <person name="Almeida B."/>
            <person name="Kjeldal H."/>
            <person name="Lolas I."/>
            <person name="Knudsen A.D."/>
            <person name="Carvalho G."/>
            <person name="Nielsen K.L."/>
            <person name="Barreto Crespo M.T."/>
            <person name="Stensballe A."/>
            <person name="Nielsen J.L."/>
        </authorList>
    </citation>
    <scope>NUCLEOTIDE SEQUENCE [LARGE SCALE GENOMIC DNA]</scope>
    <source>
        <strain evidence="2 3">I11</strain>
    </source>
</reference>
<gene>
    <name evidence="2" type="ORF">PAI11_27390</name>
</gene>
<name>H0E7D7_9ACTN</name>
<dbReference type="EMBL" id="AGUD01000223">
    <property type="protein sequence ID" value="EHN10396.1"/>
    <property type="molecule type" value="Genomic_DNA"/>
</dbReference>
<comment type="caution">
    <text evidence="2">The sequence shown here is derived from an EMBL/GenBank/DDBJ whole genome shotgun (WGS) entry which is preliminary data.</text>
</comment>
<proteinExistence type="predicted"/>
<dbReference type="AlphaFoldDB" id="H0E7D7"/>
<keyword evidence="3" id="KW-1185">Reference proteome</keyword>
<feature type="region of interest" description="Disordered" evidence="1">
    <location>
        <begin position="241"/>
        <end position="269"/>
    </location>
</feature>
<evidence type="ECO:0000313" key="3">
    <source>
        <dbReference type="Proteomes" id="UP000005143"/>
    </source>
</evidence>
<evidence type="ECO:0000313" key="2">
    <source>
        <dbReference type="EMBL" id="EHN10396.1"/>
    </source>
</evidence>
<feature type="compositionally biased region" description="Basic and acidic residues" evidence="1">
    <location>
        <begin position="584"/>
        <end position="597"/>
    </location>
</feature>
<feature type="region of interest" description="Disordered" evidence="1">
    <location>
        <begin position="584"/>
        <end position="632"/>
    </location>
</feature>
<sequence>MLRQVPDRRLGSDAVVAAVAQHDRLPAQEQVALEAVELALRILVDRQLGLLQALDASVRDEPLLRVDDVGAGLAGLQPAVGAAGQQRLDLADRGAGPQVDAGAAGSDRDVGLRRQAGDLALDAGRAPDQRLRRRGLGGDLLDRLAERVVVDGPAARREPEADVARQVGDRGVDVEVGRVDQGVQRLAGSGAELEVGDDPVGGVEAGAAQVVDPAGERRDRGVGLDVDVRVVLGQQPRVAVGEAGLDRSEGAAGGGERAAPGAGLLDGHAGRQVAGPGHDLGLDRAVGAAGVGGGDVLDRRARAVGDLPPVGTGIVDRDLERFGQRADRDADVLAGGAVDQLCLGLERGRGAGTGAHDGAGLAEAEAHPRQRRGGRVLQAGAHRRGPLLGGAVVEAADGGDLGAGAGLGDADVDVGRALGGLRQLGRRGPALGRAGAAGVVADVDVVARDPAVERVVDQRLDLQRQRRRLAGQALDADLELLEADDADRRHHVRQRIAVDVELRRHRDERQLLADDLARGRLELGEELVVDDVVAAADRLERADRRAQHGLQRVDQALRQRAGEGLDLVERLLPAGQDADQVELRERRQGLGQPERRPWPRLRSRRHRERRGHHRGHRRRPRPAYHPTSPCIA</sequence>
<organism evidence="2 3">
    <name type="scientific">Patulibacter medicamentivorans</name>
    <dbReference type="NCBI Taxonomy" id="1097667"/>
    <lineage>
        <taxon>Bacteria</taxon>
        <taxon>Bacillati</taxon>
        <taxon>Actinomycetota</taxon>
        <taxon>Thermoleophilia</taxon>
        <taxon>Solirubrobacterales</taxon>
        <taxon>Patulibacteraceae</taxon>
        <taxon>Patulibacter</taxon>
    </lineage>
</organism>
<feature type="compositionally biased region" description="Basic residues" evidence="1">
    <location>
        <begin position="598"/>
        <end position="622"/>
    </location>
</feature>
<accession>H0E7D7</accession>